<keyword evidence="2" id="KW-1185">Reference proteome</keyword>
<proteinExistence type="predicted"/>
<accession>A0ABQ6MMM4</accession>
<evidence type="ECO:0000313" key="1">
    <source>
        <dbReference type="EMBL" id="GMI29210.1"/>
    </source>
</evidence>
<evidence type="ECO:0000313" key="2">
    <source>
        <dbReference type="Proteomes" id="UP001165060"/>
    </source>
</evidence>
<sequence length="123" mass="12987">MAGLGASSLVGLGGAGVVARTKASIAAGWARELAGGDGSVEARVGKILEKATSSEVEQLTDLVSMQVLPFSSYINAEAEDVQAKLRECQSLVDENNDIREKIIDEADSLFNFSGGWRSEKKIV</sequence>
<comment type="caution">
    <text evidence="1">The sequence shown here is derived from an EMBL/GenBank/DDBJ whole genome shotgun (WGS) entry which is preliminary data.</text>
</comment>
<gene>
    <name evidence="1" type="ORF">TeGR_g14853</name>
</gene>
<reference evidence="1 2" key="1">
    <citation type="journal article" date="2023" name="Commun. Biol.">
        <title>Genome analysis of Parmales, the sister group of diatoms, reveals the evolutionary specialization of diatoms from phago-mixotrophs to photoautotrophs.</title>
        <authorList>
            <person name="Ban H."/>
            <person name="Sato S."/>
            <person name="Yoshikawa S."/>
            <person name="Yamada K."/>
            <person name="Nakamura Y."/>
            <person name="Ichinomiya M."/>
            <person name="Sato N."/>
            <person name="Blanc-Mathieu R."/>
            <person name="Endo H."/>
            <person name="Kuwata A."/>
            <person name="Ogata H."/>
        </authorList>
    </citation>
    <scope>NUCLEOTIDE SEQUENCE [LARGE SCALE GENOMIC DNA]</scope>
</reference>
<protein>
    <submittedName>
        <fullName evidence="1">Uncharacterized protein</fullName>
    </submittedName>
</protein>
<dbReference type="EMBL" id="BRYB01003022">
    <property type="protein sequence ID" value="GMI29210.1"/>
    <property type="molecule type" value="Genomic_DNA"/>
</dbReference>
<name>A0ABQ6MMM4_9STRA</name>
<organism evidence="1 2">
    <name type="scientific">Tetraparma gracilis</name>
    <dbReference type="NCBI Taxonomy" id="2962635"/>
    <lineage>
        <taxon>Eukaryota</taxon>
        <taxon>Sar</taxon>
        <taxon>Stramenopiles</taxon>
        <taxon>Ochrophyta</taxon>
        <taxon>Bolidophyceae</taxon>
        <taxon>Parmales</taxon>
        <taxon>Triparmaceae</taxon>
        <taxon>Tetraparma</taxon>
    </lineage>
</organism>
<dbReference type="Proteomes" id="UP001165060">
    <property type="component" value="Unassembled WGS sequence"/>
</dbReference>